<dbReference type="PANTHER" id="PTHR36168:SF1">
    <property type="entry name" value="ORC1-LIKE AAA ATPASE DOMAIN-CONTAINING PROTEIN"/>
    <property type="match status" value="1"/>
</dbReference>
<organism evidence="1 2">
    <name type="scientific">Dentiscutata erythropus</name>
    <dbReference type="NCBI Taxonomy" id="1348616"/>
    <lineage>
        <taxon>Eukaryota</taxon>
        <taxon>Fungi</taxon>
        <taxon>Fungi incertae sedis</taxon>
        <taxon>Mucoromycota</taxon>
        <taxon>Glomeromycotina</taxon>
        <taxon>Glomeromycetes</taxon>
        <taxon>Diversisporales</taxon>
        <taxon>Gigasporaceae</taxon>
        <taxon>Dentiscutata</taxon>
    </lineage>
</organism>
<evidence type="ECO:0000313" key="1">
    <source>
        <dbReference type="EMBL" id="CAG8531781.1"/>
    </source>
</evidence>
<dbReference type="SUPFAM" id="SSF52540">
    <property type="entry name" value="P-loop containing nucleoside triphosphate hydrolases"/>
    <property type="match status" value="1"/>
</dbReference>
<name>A0A9N9FG50_9GLOM</name>
<dbReference type="PANTHER" id="PTHR36168">
    <property type="entry name" value="CHROMOSOME 1, WHOLE GENOME SHOTGUN SEQUENCE"/>
    <property type="match status" value="1"/>
</dbReference>
<gene>
    <name evidence="1" type="ORF">DERYTH_LOCUS4379</name>
</gene>
<evidence type="ECO:0000313" key="2">
    <source>
        <dbReference type="Proteomes" id="UP000789405"/>
    </source>
</evidence>
<dbReference type="Proteomes" id="UP000789405">
    <property type="component" value="Unassembled WGS sequence"/>
</dbReference>
<proteinExistence type="predicted"/>
<dbReference type="OrthoDB" id="2412332at2759"/>
<accession>A0A9N9FG50</accession>
<reference evidence="1" key="1">
    <citation type="submission" date="2021-06" db="EMBL/GenBank/DDBJ databases">
        <authorList>
            <person name="Kallberg Y."/>
            <person name="Tangrot J."/>
            <person name="Rosling A."/>
        </authorList>
    </citation>
    <scope>NUCLEOTIDE SEQUENCE</scope>
    <source>
        <strain evidence="1">MA453B</strain>
    </source>
</reference>
<dbReference type="AlphaFoldDB" id="A0A9N9FG50"/>
<sequence length="420" mass="49043">MLRLYCKYRPPNLKWPECLKNNQIRQNHFDSKAYQACHISFARFVLYGLVGSVASIYSIQNYNDLQTLRSFFNTELPPVRDDIFKERREIERISGIMQPMSDNPNYYLIIGPHEVLKKAEYMSKNQKTLKDLAKTINYPKFDVNLIECLSYQLTGTSHSYKFYWQNVLSRFEEFASKVAKKYSIHPILIIDDIAEISERDVEELQNIAKTAADHRLYTVVFIASDANLIKNFMKNSSYSRCATLYIGDFSKDEALAYLTNNCKMDTQMAKRIFDLCGGRISHIVSVVSVIDKLINKRKILGKRVDYNDDEFREEVIKKIDERISMIKDVYRIAWDAYIPEKSKPTILEFICNNLDANFTRGDIIRLFEDEEKGEYIFSTLLRNNIITYNVGAIEFGAPIIKAMFTELCEKRTRKLLSFNI</sequence>
<dbReference type="EMBL" id="CAJVPY010001674">
    <property type="protein sequence ID" value="CAG8531781.1"/>
    <property type="molecule type" value="Genomic_DNA"/>
</dbReference>
<dbReference type="InterPro" id="IPR027417">
    <property type="entry name" value="P-loop_NTPase"/>
</dbReference>
<comment type="caution">
    <text evidence="1">The sequence shown here is derived from an EMBL/GenBank/DDBJ whole genome shotgun (WGS) entry which is preliminary data.</text>
</comment>
<protein>
    <submittedName>
        <fullName evidence="1">17158_t:CDS:1</fullName>
    </submittedName>
</protein>
<keyword evidence="2" id="KW-1185">Reference proteome</keyword>